<dbReference type="InterPro" id="IPR036271">
    <property type="entry name" value="Tet_transcr_reg_TetR-rel_C_sf"/>
</dbReference>
<keyword evidence="2 4" id="KW-0238">DNA-binding</keyword>
<dbReference type="PANTHER" id="PTHR47506:SF6">
    <property type="entry name" value="HTH-TYPE TRANSCRIPTIONAL REPRESSOR NEMR"/>
    <property type="match status" value="1"/>
</dbReference>
<comment type="caution">
    <text evidence="7">The sequence shown here is derived from an EMBL/GenBank/DDBJ whole genome shotgun (WGS) entry which is preliminary data.</text>
</comment>
<keyword evidence="3" id="KW-0804">Transcription</keyword>
<name>A0AAE5A4M7_9NOCA</name>
<gene>
    <name evidence="7" type="ORF">R4315_04075</name>
</gene>
<feature type="region of interest" description="Disordered" evidence="5">
    <location>
        <begin position="1"/>
        <end position="26"/>
    </location>
</feature>
<reference evidence="7" key="1">
    <citation type="submission" date="2023-10" db="EMBL/GenBank/DDBJ databases">
        <title>Development of a sustainable strategy for remediation of hydrocarbon-contaminated territories based on the waste exchange concept.</title>
        <authorList>
            <person name="Krivoruchko A."/>
        </authorList>
    </citation>
    <scope>NUCLEOTIDE SEQUENCE</scope>
    <source>
        <strain evidence="7">IEGM 68</strain>
    </source>
</reference>
<dbReference type="InterPro" id="IPR009057">
    <property type="entry name" value="Homeodomain-like_sf"/>
</dbReference>
<evidence type="ECO:0000256" key="5">
    <source>
        <dbReference type="SAM" id="MobiDB-lite"/>
    </source>
</evidence>
<evidence type="ECO:0000256" key="2">
    <source>
        <dbReference type="ARBA" id="ARBA00023125"/>
    </source>
</evidence>
<dbReference type="Pfam" id="PF00440">
    <property type="entry name" value="TetR_N"/>
    <property type="match status" value="1"/>
</dbReference>
<evidence type="ECO:0000256" key="1">
    <source>
        <dbReference type="ARBA" id="ARBA00023015"/>
    </source>
</evidence>
<sequence>MRESTTKHDSRKPDGERRNHKDLPHKERLLRQGMTEFYAQGFSGTTVDALLHSTGVPKGSFYHHFGSKEAFGRAVLERYCSFQMDLLASWAVRPGLGTVEKLTGYFDAMADGFIGSGFQRACLVGKFSTEVAATSESFRHHLDEDLRIWHSSLCDILTRGQADGDVRADRSPQELADALLALIQGAFVVALSTRNAESLRSVCATIPVILT</sequence>
<evidence type="ECO:0000256" key="4">
    <source>
        <dbReference type="PROSITE-ProRule" id="PRU00335"/>
    </source>
</evidence>
<dbReference type="SUPFAM" id="SSF46689">
    <property type="entry name" value="Homeodomain-like"/>
    <property type="match status" value="1"/>
</dbReference>
<evidence type="ECO:0000256" key="3">
    <source>
        <dbReference type="ARBA" id="ARBA00023163"/>
    </source>
</evidence>
<protein>
    <submittedName>
        <fullName evidence="7">TetR/AcrR family transcriptional regulator</fullName>
    </submittedName>
</protein>
<dbReference type="Proteomes" id="UP001185863">
    <property type="component" value="Unassembled WGS sequence"/>
</dbReference>
<proteinExistence type="predicted"/>
<dbReference type="InterPro" id="IPR011075">
    <property type="entry name" value="TetR_C"/>
</dbReference>
<dbReference type="GO" id="GO:0003677">
    <property type="term" value="F:DNA binding"/>
    <property type="evidence" value="ECO:0007669"/>
    <property type="project" value="UniProtKB-UniRule"/>
</dbReference>
<organism evidence="7 8">
    <name type="scientific">Rhodococcus oxybenzonivorans</name>
    <dbReference type="NCBI Taxonomy" id="1990687"/>
    <lineage>
        <taxon>Bacteria</taxon>
        <taxon>Bacillati</taxon>
        <taxon>Actinomycetota</taxon>
        <taxon>Actinomycetes</taxon>
        <taxon>Mycobacteriales</taxon>
        <taxon>Nocardiaceae</taxon>
        <taxon>Rhodococcus</taxon>
    </lineage>
</organism>
<dbReference type="Gene3D" id="1.10.357.10">
    <property type="entry name" value="Tetracycline Repressor, domain 2"/>
    <property type="match status" value="1"/>
</dbReference>
<dbReference type="SUPFAM" id="SSF48498">
    <property type="entry name" value="Tetracyclin repressor-like, C-terminal domain"/>
    <property type="match status" value="1"/>
</dbReference>
<accession>A0AAE5A4M7</accession>
<keyword evidence="1" id="KW-0805">Transcription regulation</keyword>
<evidence type="ECO:0000313" key="8">
    <source>
        <dbReference type="Proteomes" id="UP001185863"/>
    </source>
</evidence>
<dbReference type="PANTHER" id="PTHR47506">
    <property type="entry name" value="TRANSCRIPTIONAL REGULATORY PROTEIN"/>
    <property type="match status" value="1"/>
</dbReference>
<evidence type="ECO:0000259" key="6">
    <source>
        <dbReference type="PROSITE" id="PS50977"/>
    </source>
</evidence>
<dbReference type="EMBL" id="JAWLUP010000005">
    <property type="protein sequence ID" value="MDV7263737.1"/>
    <property type="molecule type" value="Genomic_DNA"/>
</dbReference>
<feature type="domain" description="HTH tetR-type" evidence="6">
    <location>
        <begin position="23"/>
        <end position="83"/>
    </location>
</feature>
<evidence type="ECO:0000313" key="7">
    <source>
        <dbReference type="EMBL" id="MDV7263737.1"/>
    </source>
</evidence>
<dbReference type="Pfam" id="PF16925">
    <property type="entry name" value="TetR_C_13"/>
    <property type="match status" value="1"/>
</dbReference>
<dbReference type="AlphaFoldDB" id="A0AAE5A4M7"/>
<dbReference type="InterPro" id="IPR001647">
    <property type="entry name" value="HTH_TetR"/>
</dbReference>
<dbReference type="PROSITE" id="PS50977">
    <property type="entry name" value="HTH_TETR_2"/>
    <property type="match status" value="1"/>
</dbReference>
<feature type="DNA-binding region" description="H-T-H motif" evidence="4">
    <location>
        <begin position="46"/>
        <end position="65"/>
    </location>
</feature>